<dbReference type="EMBL" id="BMEQ01000001">
    <property type="protein sequence ID" value="GGG42574.1"/>
    <property type="molecule type" value="Genomic_DNA"/>
</dbReference>
<proteinExistence type="predicted"/>
<organism evidence="1 2">
    <name type="scientific">Kocuria dechangensis</name>
    <dbReference type="NCBI Taxonomy" id="1176249"/>
    <lineage>
        <taxon>Bacteria</taxon>
        <taxon>Bacillati</taxon>
        <taxon>Actinomycetota</taxon>
        <taxon>Actinomycetes</taxon>
        <taxon>Micrococcales</taxon>
        <taxon>Micrococcaceae</taxon>
        <taxon>Kocuria</taxon>
    </lineage>
</organism>
<keyword evidence="2" id="KW-1185">Reference proteome</keyword>
<comment type="caution">
    <text evidence="1">The sequence shown here is derived from an EMBL/GenBank/DDBJ whole genome shotgun (WGS) entry which is preliminary data.</text>
</comment>
<dbReference type="Proteomes" id="UP000638848">
    <property type="component" value="Unassembled WGS sequence"/>
</dbReference>
<accession>A0A917GF80</accession>
<evidence type="ECO:0000313" key="2">
    <source>
        <dbReference type="Proteomes" id="UP000638848"/>
    </source>
</evidence>
<evidence type="ECO:0008006" key="3">
    <source>
        <dbReference type="Google" id="ProtNLM"/>
    </source>
</evidence>
<dbReference type="PANTHER" id="PTHR35040">
    <property type="match status" value="1"/>
</dbReference>
<reference evidence="1" key="2">
    <citation type="submission" date="2020-09" db="EMBL/GenBank/DDBJ databases">
        <authorList>
            <person name="Sun Q."/>
            <person name="Zhou Y."/>
        </authorList>
    </citation>
    <scope>NUCLEOTIDE SEQUENCE</scope>
    <source>
        <strain evidence="1">CGMCC 1.12187</strain>
    </source>
</reference>
<dbReference type="PANTHER" id="PTHR35040:SF9">
    <property type="entry name" value="4-LIKE CELL SURFACE PROTEIN, PUTATIVE (AFU_ORTHOLOGUE AFUA_4G14080)-RELATED"/>
    <property type="match status" value="1"/>
</dbReference>
<dbReference type="Pfam" id="PF12138">
    <property type="entry name" value="Spherulin4"/>
    <property type="match status" value="1"/>
</dbReference>
<sequence>MSGPARPRPGIPWYAHPAEHPAAWERLAADLAGADGIDDGFVVVNVHDGPGDEDDPYYGPALARLRAAAPGLLLLGYVDLDYGRRDLAAVLRDASHWRRRYGIHAVMLDRFPSGREPGGAAAAALRAVAALRAEGSGPVAGNPGVVPVPELARALDVTCEFEGTGRDYLREERALSGTRGSWHLVHSCTAEELRTVTAAAAHRAVDHVFVTDATEPHPWGGYAGSGARDAVEQVQR</sequence>
<gene>
    <name evidence="1" type="ORF">GCM10011374_01170</name>
</gene>
<dbReference type="InterPro" id="IPR021986">
    <property type="entry name" value="Spherulin4"/>
</dbReference>
<dbReference type="AlphaFoldDB" id="A0A917GF80"/>
<protein>
    <recommendedName>
        <fullName evidence="3">Spherulation-specific family 4 protein</fullName>
    </recommendedName>
</protein>
<reference evidence="1" key="1">
    <citation type="journal article" date="2014" name="Int. J. Syst. Evol. Microbiol.">
        <title>Complete genome sequence of Corynebacterium casei LMG S-19264T (=DSM 44701T), isolated from a smear-ripened cheese.</title>
        <authorList>
            <consortium name="US DOE Joint Genome Institute (JGI-PGF)"/>
            <person name="Walter F."/>
            <person name="Albersmeier A."/>
            <person name="Kalinowski J."/>
            <person name="Ruckert C."/>
        </authorList>
    </citation>
    <scope>NUCLEOTIDE SEQUENCE</scope>
    <source>
        <strain evidence="1">CGMCC 1.12187</strain>
    </source>
</reference>
<evidence type="ECO:0000313" key="1">
    <source>
        <dbReference type="EMBL" id="GGG42574.1"/>
    </source>
</evidence>
<name>A0A917GF80_9MICC</name>
<dbReference type="RefSeq" id="WP_188533894.1">
    <property type="nucleotide sequence ID" value="NZ_BMEQ01000001.1"/>
</dbReference>